<dbReference type="KEGG" id="pll:I858_004445"/>
<reference evidence="1" key="1">
    <citation type="submission" date="2016-10" db="EMBL/GenBank/DDBJ databases">
        <authorList>
            <person name="See-Too W.S."/>
        </authorList>
    </citation>
    <scope>NUCLEOTIDE SEQUENCE</scope>
    <source>
        <strain evidence="1">L10.15</strain>
    </source>
</reference>
<evidence type="ECO:0000313" key="2">
    <source>
        <dbReference type="Proteomes" id="UP000053354"/>
    </source>
</evidence>
<sequence>MKIKKIINMFVIEAKATVKLISDDAGNETISYYATDEKIEKLKKDLATCKKRIDEEINKEEERFNAFYNL</sequence>
<dbReference type="Proteomes" id="UP000053354">
    <property type="component" value="Chromosome"/>
</dbReference>
<name>A0A1B1RZB1_9BACL</name>
<dbReference type="EMBL" id="CP016540">
    <property type="protein sequence ID" value="ANU26281.1"/>
    <property type="molecule type" value="Genomic_DNA"/>
</dbReference>
<keyword evidence="2" id="KW-1185">Reference proteome</keyword>
<evidence type="ECO:0000313" key="1">
    <source>
        <dbReference type="EMBL" id="ANU26281.1"/>
    </source>
</evidence>
<dbReference type="AlphaFoldDB" id="A0A1B1RZB1"/>
<accession>A0A1B1RZB1</accession>
<proteinExistence type="predicted"/>
<protein>
    <submittedName>
        <fullName evidence="1">Uncharacterized protein</fullName>
    </submittedName>
</protein>
<dbReference type="STRING" id="1302659.I858_004445"/>
<gene>
    <name evidence="1" type="ORF">I858_004445</name>
</gene>
<organism evidence="1 2">
    <name type="scientific">Planococcus versutus</name>
    <dbReference type="NCBI Taxonomy" id="1302659"/>
    <lineage>
        <taxon>Bacteria</taxon>
        <taxon>Bacillati</taxon>
        <taxon>Bacillota</taxon>
        <taxon>Bacilli</taxon>
        <taxon>Bacillales</taxon>
        <taxon>Caryophanaceae</taxon>
        <taxon>Planococcus</taxon>
    </lineage>
</organism>
<dbReference type="RefSeq" id="WP_065524409.1">
    <property type="nucleotide sequence ID" value="NZ_CP016540.2"/>
</dbReference>